<evidence type="ECO:0000313" key="2">
    <source>
        <dbReference type="Proteomes" id="UP000499080"/>
    </source>
</evidence>
<protein>
    <submittedName>
        <fullName evidence="1">Uncharacterized protein</fullName>
    </submittedName>
</protein>
<evidence type="ECO:0000313" key="1">
    <source>
        <dbReference type="EMBL" id="GBN90907.1"/>
    </source>
</evidence>
<dbReference type="AlphaFoldDB" id="A0A4Y2SRQ5"/>
<reference evidence="1 2" key="1">
    <citation type="journal article" date="2019" name="Sci. Rep.">
        <title>Orb-weaving spider Araneus ventricosus genome elucidates the spidroin gene catalogue.</title>
        <authorList>
            <person name="Kono N."/>
            <person name="Nakamura H."/>
            <person name="Ohtoshi R."/>
            <person name="Moran D.A.P."/>
            <person name="Shinohara A."/>
            <person name="Yoshida Y."/>
            <person name="Fujiwara M."/>
            <person name="Mori M."/>
            <person name="Tomita M."/>
            <person name="Arakawa K."/>
        </authorList>
    </citation>
    <scope>NUCLEOTIDE SEQUENCE [LARGE SCALE GENOMIC DNA]</scope>
</reference>
<sequence length="99" mass="11519">MKLEIPRVGEEECGWEELCDFEPCLKRNFGTSLNVLPNLLTKMSGIQASCQVKWVILSVSGMLSLIERPRRRRRRVPSSKHDSIEDPPFMWVWCTLNDK</sequence>
<organism evidence="1 2">
    <name type="scientific">Araneus ventricosus</name>
    <name type="common">Orbweaver spider</name>
    <name type="synonym">Epeira ventricosa</name>
    <dbReference type="NCBI Taxonomy" id="182803"/>
    <lineage>
        <taxon>Eukaryota</taxon>
        <taxon>Metazoa</taxon>
        <taxon>Ecdysozoa</taxon>
        <taxon>Arthropoda</taxon>
        <taxon>Chelicerata</taxon>
        <taxon>Arachnida</taxon>
        <taxon>Araneae</taxon>
        <taxon>Araneomorphae</taxon>
        <taxon>Entelegynae</taxon>
        <taxon>Araneoidea</taxon>
        <taxon>Araneidae</taxon>
        <taxon>Araneus</taxon>
    </lineage>
</organism>
<dbReference type="EMBL" id="BGPR01023609">
    <property type="protein sequence ID" value="GBN90907.1"/>
    <property type="molecule type" value="Genomic_DNA"/>
</dbReference>
<comment type="caution">
    <text evidence="1">The sequence shown here is derived from an EMBL/GenBank/DDBJ whole genome shotgun (WGS) entry which is preliminary data.</text>
</comment>
<accession>A0A4Y2SRQ5</accession>
<dbReference type="Proteomes" id="UP000499080">
    <property type="component" value="Unassembled WGS sequence"/>
</dbReference>
<name>A0A4Y2SRQ5_ARAVE</name>
<gene>
    <name evidence="1" type="ORF">AVEN_28434_1</name>
</gene>
<keyword evidence="2" id="KW-1185">Reference proteome</keyword>
<proteinExistence type="predicted"/>